<dbReference type="AlphaFoldDB" id="A0A0M4GAG0"/>
<dbReference type="PATRIC" id="fig|1441095.3.peg.2989"/>
<dbReference type="InterPro" id="IPR029057">
    <property type="entry name" value="PRTase-like"/>
</dbReference>
<sequence>MKICLLCEAKLDKDFIWSSLLYTKRAERLCLDCRNKFQRISGSLCKKCGREQTAEELCHDCLQWEADPETKGLLTQNRSVFLYTEEMKEALARYKFRGDAELVYAFESSFLSAFKSSYPNKSYTLVPIPLSEDRIKERGFNQTELLASLLDLPTAHPLIRKKKEKQSKKSRRERLRQDDVFTTEHHSVFGKDLILIDDLYTTGSTLHQAARCLKKIGGANSISSFTLIRS</sequence>
<dbReference type="PANTHER" id="PTHR47505">
    <property type="entry name" value="DNA UTILIZATION PROTEIN YHGH"/>
    <property type="match status" value="1"/>
</dbReference>
<evidence type="ECO:0000256" key="1">
    <source>
        <dbReference type="ARBA" id="ARBA00008007"/>
    </source>
</evidence>
<dbReference type="PANTHER" id="PTHR47505:SF1">
    <property type="entry name" value="DNA UTILIZATION PROTEIN YHGH"/>
    <property type="match status" value="1"/>
</dbReference>
<proteinExistence type="inferred from homology"/>
<dbReference type="STRING" id="1441095.AM592_13605"/>
<dbReference type="InterPro" id="IPR044005">
    <property type="entry name" value="DZR_2"/>
</dbReference>
<dbReference type="Proteomes" id="UP000067625">
    <property type="component" value="Chromosome"/>
</dbReference>
<accession>A0A0M4GAG0</accession>
<keyword evidence="5" id="KW-1185">Reference proteome</keyword>
<comment type="similarity">
    <text evidence="1">Belongs to the ComF/GntX family.</text>
</comment>
<dbReference type="RefSeq" id="WP_053604296.1">
    <property type="nucleotide sequence ID" value="NZ_CP012600.1"/>
</dbReference>
<dbReference type="InterPro" id="IPR000836">
    <property type="entry name" value="PRTase_dom"/>
</dbReference>
<evidence type="ECO:0000313" key="5">
    <source>
        <dbReference type="Proteomes" id="UP000067625"/>
    </source>
</evidence>
<dbReference type="SUPFAM" id="SSF53271">
    <property type="entry name" value="PRTase-like"/>
    <property type="match status" value="1"/>
</dbReference>
<evidence type="ECO:0000259" key="2">
    <source>
        <dbReference type="Pfam" id="PF00156"/>
    </source>
</evidence>
<dbReference type="InterPro" id="IPR051910">
    <property type="entry name" value="ComF/GntX_DNA_util-trans"/>
</dbReference>
<evidence type="ECO:0000313" key="4">
    <source>
        <dbReference type="EMBL" id="ALC82503.1"/>
    </source>
</evidence>
<dbReference type="Gene3D" id="3.40.50.2020">
    <property type="match status" value="1"/>
</dbReference>
<dbReference type="EMBL" id="CP012600">
    <property type="protein sequence ID" value="ALC82503.1"/>
    <property type="molecule type" value="Genomic_DNA"/>
</dbReference>
<dbReference type="Pfam" id="PF18912">
    <property type="entry name" value="DZR_2"/>
    <property type="match status" value="1"/>
</dbReference>
<name>A0A0M4GAG0_9BACI</name>
<dbReference type="CDD" id="cd06223">
    <property type="entry name" value="PRTases_typeI"/>
    <property type="match status" value="1"/>
</dbReference>
<reference evidence="5" key="1">
    <citation type="submission" date="2015-08" db="EMBL/GenBank/DDBJ databases">
        <title>Genome sequencing project for genomic taxonomy and phylogenomics of Bacillus-like bacteria.</title>
        <authorList>
            <person name="Liu B."/>
            <person name="Wang J."/>
            <person name="Zhu Y."/>
            <person name="Liu G."/>
            <person name="Chen Q."/>
            <person name="Chen Z."/>
            <person name="Lan J."/>
            <person name="Che J."/>
            <person name="Ge C."/>
            <person name="Shi H."/>
            <person name="Pan Z."/>
            <person name="Liu X."/>
        </authorList>
    </citation>
    <scope>NUCLEOTIDE SEQUENCE [LARGE SCALE GENOMIC DNA]</scope>
    <source>
        <strain evidence="5">FJAT-4402</strain>
    </source>
</reference>
<gene>
    <name evidence="4" type="ORF">AM592_13605</name>
</gene>
<reference evidence="4 5" key="2">
    <citation type="journal article" date="2016" name="Int. J. Syst. Evol. Microbiol.">
        <title>Bacillus gobiensis sp. nov., isolated from a soil sample.</title>
        <authorList>
            <person name="Liu B."/>
            <person name="Liu G.H."/>
            <person name="Cetin S."/>
            <person name="Schumann P."/>
            <person name="Pan Z.Z."/>
            <person name="Chen Q.Q."/>
        </authorList>
    </citation>
    <scope>NUCLEOTIDE SEQUENCE [LARGE SCALE GENOMIC DNA]</scope>
    <source>
        <strain evidence="4 5">FJAT-4402</strain>
    </source>
</reference>
<dbReference type="OrthoDB" id="9779910at2"/>
<dbReference type="Pfam" id="PF00156">
    <property type="entry name" value="Pribosyltran"/>
    <property type="match status" value="1"/>
</dbReference>
<organism evidence="4 5">
    <name type="scientific">Bacillus gobiensis</name>
    <dbReference type="NCBI Taxonomy" id="1441095"/>
    <lineage>
        <taxon>Bacteria</taxon>
        <taxon>Bacillati</taxon>
        <taxon>Bacillota</taxon>
        <taxon>Bacilli</taxon>
        <taxon>Bacillales</taxon>
        <taxon>Bacillaceae</taxon>
        <taxon>Bacillus</taxon>
    </lineage>
</organism>
<feature type="domain" description="Phosphoribosyltransferase" evidence="2">
    <location>
        <begin position="137"/>
        <end position="228"/>
    </location>
</feature>
<evidence type="ECO:0000259" key="3">
    <source>
        <dbReference type="Pfam" id="PF18912"/>
    </source>
</evidence>
<feature type="domain" description="Double zinc ribbon" evidence="3">
    <location>
        <begin position="4"/>
        <end position="62"/>
    </location>
</feature>
<protein>
    <submittedName>
        <fullName evidence="4">Competence protein ComF</fullName>
    </submittedName>
</protein>